<keyword evidence="3" id="KW-0560">Oxidoreductase</keyword>
<dbReference type="HOGENOM" id="CLU_1316600_0_0_1"/>
<evidence type="ECO:0000256" key="4">
    <source>
        <dbReference type="ARBA" id="ARBA00023180"/>
    </source>
</evidence>
<dbReference type="PhylomeDB" id="E9HNL2"/>
<dbReference type="EMBL" id="GL732696">
    <property type="protein sequence ID" value="EFX66694.1"/>
    <property type="molecule type" value="Genomic_DNA"/>
</dbReference>
<dbReference type="SUPFAM" id="SSF48113">
    <property type="entry name" value="Heme-dependent peroxidases"/>
    <property type="match status" value="1"/>
</dbReference>
<protein>
    <submittedName>
        <fullName evidence="5">Uncharacterized protein</fullName>
    </submittedName>
</protein>
<sequence>MSRDAMIESYTVTQIVKWYVRTPRRAKNGGELPSARLVSTTVAVDIDSPSQTDTTWVMQYEQFIDHDFTKTPEFQMVWPTLYMPLVRSAPIRRLDCTFGTSEQMNQLTHFLDNSNVYGFNDKTARELRTFKKGGMKVTPRNELDLLPADEESKVSCTLSKTVSGIDPPTDVKCFKTGDRPRVNEHPNLAVTYTIFLREHNADWRLNWPV</sequence>
<dbReference type="STRING" id="6669.E9HNL2"/>
<dbReference type="eggNOG" id="KOG2408">
    <property type="taxonomic scope" value="Eukaryota"/>
</dbReference>
<dbReference type="GO" id="GO:0006979">
    <property type="term" value="P:response to oxidative stress"/>
    <property type="evidence" value="ECO:0007669"/>
    <property type="project" value="InterPro"/>
</dbReference>
<gene>
    <name evidence="5" type="ORF">DAPPUDRAFT_262743</name>
</gene>
<dbReference type="PROSITE" id="PS50292">
    <property type="entry name" value="PEROXIDASE_3"/>
    <property type="match status" value="1"/>
</dbReference>
<keyword evidence="2" id="KW-0964">Secreted</keyword>
<keyword evidence="6" id="KW-1185">Reference proteome</keyword>
<evidence type="ECO:0000256" key="2">
    <source>
        <dbReference type="ARBA" id="ARBA00022525"/>
    </source>
</evidence>
<dbReference type="OrthoDB" id="823504at2759"/>
<dbReference type="Proteomes" id="UP000000305">
    <property type="component" value="Unassembled WGS sequence"/>
</dbReference>
<organism evidence="5 6">
    <name type="scientific">Daphnia pulex</name>
    <name type="common">Water flea</name>
    <dbReference type="NCBI Taxonomy" id="6669"/>
    <lineage>
        <taxon>Eukaryota</taxon>
        <taxon>Metazoa</taxon>
        <taxon>Ecdysozoa</taxon>
        <taxon>Arthropoda</taxon>
        <taxon>Crustacea</taxon>
        <taxon>Branchiopoda</taxon>
        <taxon>Diplostraca</taxon>
        <taxon>Cladocera</taxon>
        <taxon>Anomopoda</taxon>
        <taxon>Daphniidae</taxon>
        <taxon>Daphnia</taxon>
    </lineage>
</organism>
<keyword evidence="4" id="KW-0325">Glycoprotein</keyword>
<dbReference type="AlphaFoldDB" id="E9HNL2"/>
<dbReference type="PANTHER" id="PTHR11475:SF4">
    <property type="entry name" value="CHORION PEROXIDASE"/>
    <property type="match status" value="1"/>
</dbReference>
<evidence type="ECO:0000256" key="1">
    <source>
        <dbReference type="ARBA" id="ARBA00004613"/>
    </source>
</evidence>
<dbReference type="GO" id="GO:0020037">
    <property type="term" value="F:heme binding"/>
    <property type="evidence" value="ECO:0007669"/>
    <property type="project" value="InterPro"/>
</dbReference>
<proteinExistence type="predicted"/>
<comment type="subcellular location">
    <subcellularLocation>
        <location evidence="1">Secreted</location>
    </subcellularLocation>
</comment>
<accession>E9HNL2</accession>
<evidence type="ECO:0000313" key="6">
    <source>
        <dbReference type="Proteomes" id="UP000000305"/>
    </source>
</evidence>
<dbReference type="PANTHER" id="PTHR11475">
    <property type="entry name" value="OXIDASE/PEROXIDASE"/>
    <property type="match status" value="1"/>
</dbReference>
<dbReference type="InterPro" id="IPR010255">
    <property type="entry name" value="Haem_peroxidase_sf"/>
</dbReference>
<dbReference type="InParanoid" id="E9HNL2"/>
<dbReference type="Gene3D" id="1.10.640.10">
    <property type="entry name" value="Haem peroxidase domain superfamily, animal type"/>
    <property type="match status" value="1"/>
</dbReference>
<name>E9HNL2_DAPPU</name>
<dbReference type="GO" id="GO:0004601">
    <property type="term" value="F:peroxidase activity"/>
    <property type="evidence" value="ECO:0007669"/>
    <property type="project" value="UniProtKB-KW"/>
</dbReference>
<dbReference type="Pfam" id="PF03098">
    <property type="entry name" value="An_peroxidase"/>
    <property type="match status" value="2"/>
</dbReference>
<dbReference type="InterPro" id="IPR019791">
    <property type="entry name" value="Haem_peroxidase_animal"/>
</dbReference>
<keyword evidence="3" id="KW-0575">Peroxidase</keyword>
<dbReference type="InterPro" id="IPR037120">
    <property type="entry name" value="Haem_peroxidase_sf_animal"/>
</dbReference>
<reference evidence="5 6" key="1">
    <citation type="journal article" date="2011" name="Science">
        <title>The ecoresponsive genome of Daphnia pulex.</title>
        <authorList>
            <person name="Colbourne J.K."/>
            <person name="Pfrender M.E."/>
            <person name="Gilbert D."/>
            <person name="Thomas W.K."/>
            <person name="Tucker A."/>
            <person name="Oakley T.H."/>
            <person name="Tokishita S."/>
            <person name="Aerts A."/>
            <person name="Arnold G.J."/>
            <person name="Basu M.K."/>
            <person name="Bauer D.J."/>
            <person name="Caceres C.E."/>
            <person name="Carmel L."/>
            <person name="Casola C."/>
            <person name="Choi J.H."/>
            <person name="Detter J.C."/>
            <person name="Dong Q."/>
            <person name="Dusheyko S."/>
            <person name="Eads B.D."/>
            <person name="Frohlich T."/>
            <person name="Geiler-Samerotte K.A."/>
            <person name="Gerlach D."/>
            <person name="Hatcher P."/>
            <person name="Jogdeo S."/>
            <person name="Krijgsveld J."/>
            <person name="Kriventseva E.V."/>
            <person name="Kultz D."/>
            <person name="Laforsch C."/>
            <person name="Lindquist E."/>
            <person name="Lopez J."/>
            <person name="Manak J.R."/>
            <person name="Muller J."/>
            <person name="Pangilinan J."/>
            <person name="Patwardhan R.P."/>
            <person name="Pitluck S."/>
            <person name="Pritham E.J."/>
            <person name="Rechtsteiner A."/>
            <person name="Rho M."/>
            <person name="Rogozin I.B."/>
            <person name="Sakarya O."/>
            <person name="Salamov A."/>
            <person name="Schaack S."/>
            <person name="Shapiro H."/>
            <person name="Shiga Y."/>
            <person name="Skalitzky C."/>
            <person name="Smith Z."/>
            <person name="Souvorov A."/>
            <person name="Sung W."/>
            <person name="Tang Z."/>
            <person name="Tsuchiya D."/>
            <person name="Tu H."/>
            <person name="Vos H."/>
            <person name="Wang M."/>
            <person name="Wolf Y.I."/>
            <person name="Yamagata H."/>
            <person name="Yamada T."/>
            <person name="Ye Y."/>
            <person name="Shaw J.R."/>
            <person name="Andrews J."/>
            <person name="Crease T.J."/>
            <person name="Tang H."/>
            <person name="Lucas S.M."/>
            <person name="Robertson H.M."/>
            <person name="Bork P."/>
            <person name="Koonin E.V."/>
            <person name="Zdobnov E.M."/>
            <person name="Grigoriev I.V."/>
            <person name="Lynch M."/>
            <person name="Boore J.L."/>
        </authorList>
    </citation>
    <scope>NUCLEOTIDE SEQUENCE [LARGE SCALE GENOMIC DNA]</scope>
</reference>
<evidence type="ECO:0000313" key="5">
    <source>
        <dbReference type="EMBL" id="EFX66694.1"/>
    </source>
</evidence>
<evidence type="ECO:0000256" key="3">
    <source>
        <dbReference type="ARBA" id="ARBA00022559"/>
    </source>
</evidence>
<dbReference type="KEGG" id="dpx:DAPPUDRAFT_262743"/>
<dbReference type="GO" id="GO:0005576">
    <property type="term" value="C:extracellular region"/>
    <property type="evidence" value="ECO:0007669"/>
    <property type="project" value="UniProtKB-SubCell"/>
</dbReference>